<dbReference type="InterPro" id="IPR014746">
    <property type="entry name" value="Gln_synth/guanido_kin_cat_dom"/>
</dbReference>
<comment type="similarity">
    <text evidence="5 6 7">Belongs to the ATP:guanido phosphotransferase family.</text>
</comment>
<evidence type="ECO:0000256" key="5">
    <source>
        <dbReference type="HAMAP-Rule" id="MF_00602"/>
    </source>
</evidence>
<accession>A0A0R2RIB9</accession>
<feature type="short sequence motif" description="RDXXRA motif of the pArg binding pocket involved in allosteric regulation" evidence="5">
    <location>
        <begin position="333"/>
        <end position="338"/>
    </location>
</feature>
<dbReference type="PROSITE" id="PS00112">
    <property type="entry name" value="PHOSPHAGEN_KINASE"/>
    <property type="match status" value="1"/>
</dbReference>
<comment type="caution">
    <text evidence="10">The sequence shown here is derived from an EMBL/GenBank/DDBJ whole genome shotgun (WGS) entry which is preliminary data.</text>
</comment>
<feature type="binding site" evidence="5 6">
    <location>
        <position position="87"/>
    </location>
    <ligand>
        <name>ATP</name>
        <dbReference type="ChEBI" id="CHEBI:30616"/>
    </ligand>
</feature>
<evidence type="ECO:0000256" key="1">
    <source>
        <dbReference type="ARBA" id="ARBA00022679"/>
    </source>
</evidence>
<sequence>MKAENGHSSATPAPETDPGIVITSRVRLARNVKHFAFPGWLKKADRLKLLETIQPAVADIAAMRPAKVAVAMETLTPLDKQLLVEKHLISREHAAKNAGSGLVVNGDESLSVMINEEDHIRLQALRPGFQLLEAWEAADKLDTALEDKLEFSFSPTLGYLTACPTNVGTGMRASAMLHLPGLVLGEQINQVIKSVNQLGLAVRGLYGEGTEALGNLFQISNQTTLGESERQILDRLIKVVRQLTELENNARQKLIQEKARMLGDQVGRSYGIVLHSYSISSKEALNLLSLLRLAADLSLLPAAIKPKLDALLITTQPAHLQQASQKKLGAEERDAFRADLLREKLKGVAEPAMRKLHL</sequence>
<evidence type="ECO:0000256" key="2">
    <source>
        <dbReference type="ARBA" id="ARBA00022741"/>
    </source>
</evidence>
<dbReference type="InterPro" id="IPR000749">
    <property type="entry name" value="ATP-guanido_PTrfase"/>
</dbReference>
<feature type="binding site" evidence="5 6">
    <location>
        <begin position="203"/>
        <end position="208"/>
    </location>
    <ligand>
        <name>ATP</name>
        <dbReference type="ChEBI" id="CHEBI:30616"/>
    </ligand>
</feature>
<keyword evidence="8" id="KW-0175">Coiled coil</keyword>
<feature type="domain" description="Phosphagen kinase C-terminal" evidence="9">
    <location>
        <begin position="20"/>
        <end position="250"/>
    </location>
</feature>
<dbReference type="GO" id="GO:1990424">
    <property type="term" value="F:protein arginine kinase activity"/>
    <property type="evidence" value="ECO:0007669"/>
    <property type="project" value="UniProtKB-EC"/>
</dbReference>
<feature type="coiled-coil region" evidence="8">
    <location>
        <begin position="233"/>
        <end position="260"/>
    </location>
</feature>
<evidence type="ECO:0000259" key="9">
    <source>
        <dbReference type="PROSITE" id="PS51510"/>
    </source>
</evidence>
<comment type="function">
    <text evidence="5">Catalyzes the specific phosphorylation of arginine residues in proteins.</text>
</comment>
<dbReference type="GO" id="GO:0046314">
    <property type="term" value="P:phosphocreatine biosynthetic process"/>
    <property type="evidence" value="ECO:0007669"/>
    <property type="project" value="InterPro"/>
</dbReference>
<dbReference type="GO" id="GO:0005615">
    <property type="term" value="C:extracellular space"/>
    <property type="evidence" value="ECO:0007669"/>
    <property type="project" value="TreeGrafter"/>
</dbReference>
<dbReference type="GO" id="GO:0004111">
    <property type="term" value="F:creatine kinase activity"/>
    <property type="evidence" value="ECO:0007669"/>
    <property type="project" value="InterPro"/>
</dbReference>
<keyword evidence="1 5" id="KW-0808">Transferase</keyword>
<dbReference type="Gene3D" id="3.30.590.10">
    <property type="entry name" value="Glutamine synthetase/guanido kinase, catalytic domain"/>
    <property type="match status" value="1"/>
</dbReference>
<dbReference type="InterPro" id="IPR022414">
    <property type="entry name" value="ATP-guanido_PTrfase_cat"/>
</dbReference>
<dbReference type="PROSITE" id="PS51510">
    <property type="entry name" value="PHOSPHAGEN_KINASE_C"/>
    <property type="match status" value="1"/>
</dbReference>
<proteinExistence type="inferred from homology"/>
<evidence type="ECO:0000256" key="8">
    <source>
        <dbReference type="SAM" id="Coils"/>
    </source>
</evidence>
<evidence type="ECO:0000313" key="10">
    <source>
        <dbReference type="EMBL" id="KRO62388.1"/>
    </source>
</evidence>
<evidence type="ECO:0000313" key="11">
    <source>
        <dbReference type="Proteomes" id="UP000051269"/>
    </source>
</evidence>
<dbReference type="InterPro" id="IPR023660">
    <property type="entry name" value="Arg_Kinase"/>
</dbReference>
<feature type="binding site" evidence="5 6">
    <location>
        <begin position="23"/>
        <end position="27"/>
    </location>
    <ligand>
        <name>ATP</name>
        <dbReference type="ChEBI" id="CHEBI:30616"/>
    </ligand>
</feature>
<dbReference type="PANTHER" id="PTHR11547:SF38">
    <property type="entry name" value="ARGININE KINASE 1-RELATED"/>
    <property type="match status" value="1"/>
</dbReference>
<dbReference type="GO" id="GO:0005524">
    <property type="term" value="F:ATP binding"/>
    <property type="evidence" value="ECO:0007669"/>
    <property type="project" value="UniProtKB-UniRule"/>
</dbReference>
<keyword evidence="4 5" id="KW-0067">ATP-binding</keyword>
<dbReference type="EC" id="2.7.14.1" evidence="5"/>
<dbReference type="HAMAP" id="MF_00602">
    <property type="entry name" value="Prot_Arg_kinase"/>
    <property type="match status" value="1"/>
</dbReference>
<dbReference type="SUPFAM" id="SSF55931">
    <property type="entry name" value="Glutamine synthetase/guanido kinase"/>
    <property type="match status" value="1"/>
</dbReference>
<organism evidence="10 11">
    <name type="scientific">Verrucomicrobia subdivision 6 bacterium BACL9 MAG-120507-bin52</name>
    <dbReference type="NCBI Taxonomy" id="1655590"/>
    <lineage>
        <taxon>Bacteria</taxon>
        <taxon>Pseudomonadati</taxon>
        <taxon>Verrucomicrobiota</taxon>
        <taxon>Verrucomicrobiia</taxon>
        <taxon>Verrucomicrobiales</taxon>
        <taxon>Verrucomicrobia subdivision 6</taxon>
    </lineage>
</organism>
<dbReference type="Pfam" id="PF00217">
    <property type="entry name" value="ATP-gua_Ptrans"/>
    <property type="match status" value="1"/>
</dbReference>
<evidence type="ECO:0000256" key="7">
    <source>
        <dbReference type="RuleBase" id="RU000505"/>
    </source>
</evidence>
<feature type="binding site" evidence="5 6">
    <location>
        <position position="121"/>
    </location>
    <ligand>
        <name>ATP</name>
        <dbReference type="ChEBI" id="CHEBI:30616"/>
    </ligand>
</feature>
<name>A0A0R2RIB9_9BACT</name>
<dbReference type="CDD" id="cd07930">
    <property type="entry name" value="bacterial_phosphagen_kinase"/>
    <property type="match status" value="1"/>
</dbReference>
<keyword evidence="5" id="KW-0021">Allosteric enzyme</keyword>
<dbReference type="InterPro" id="IPR022415">
    <property type="entry name" value="ATP-guanido_PTrfase_AS"/>
</dbReference>
<gene>
    <name evidence="5" type="primary">mcsB</name>
    <name evidence="10" type="ORF">ABR82_02955</name>
</gene>
<reference evidence="10 11" key="1">
    <citation type="submission" date="2015-10" db="EMBL/GenBank/DDBJ databases">
        <title>Metagenome-Assembled Genomes uncover a global brackish microbiome.</title>
        <authorList>
            <person name="Hugerth L.W."/>
            <person name="Larsson J."/>
            <person name="Alneberg J."/>
            <person name="Lindh M.V."/>
            <person name="Legrand C."/>
            <person name="Pinhassi J."/>
            <person name="Andersson A.F."/>
        </authorList>
    </citation>
    <scope>NUCLEOTIDE SEQUENCE [LARGE SCALE GENOMIC DNA]</scope>
    <source>
        <strain evidence="10">BACL18 MAG-120507-bin52</strain>
    </source>
</reference>
<dbReference type="Proteomes" id="UP000051269">
    <property type="component" value="Unassembled WGS sequence"/>
</dbReference>
<dbReference type="EMBL" id="LIBO01000084">
    <property type="protein sequence ID" value="KRO62388.1"/>
    <property type="molecule type" value="Genomic_DNA"/>
</dbReference>
<dbReference type="PANTHER" id="PTHR11547">
    <property type="entry name" value="ARGININE OR CREATINE KINASE"/>
    <property type="match status" value="1"/>
</dbReference>
<dbReference type="NCBIfam" id="NF002194">
    <property type="entry name" value="PRK01059.1-4"/>
    <property type="match status" value="1"/>
</dbReference>
<feature type="binding site" evidence="5 6">
    <location>
        <begin position="172"/>
        <end position="176"/>
    </location>
    <ligand>
        <name>ATP</name>
        <dbReference type="ChEBI" id="CHEBI:30616"/>
    </ligand>
</feature>
<dbReference type="AlphaFoldDB" id="A0A0R2RIB9"/>
<comment type="activity regulation">
    <text evidence="5">Appears to be allosterically activated by the binding of pArg-containing polypeptides to the pArg-binding pocket localized in the C-terminal domain of McsB.</text>
</comment>
<comment type="catalytic activity">
    <reaction evidence="5">
        <text>L-arginyl-[protein] + ATP = N(omega)-phospho-L-arginyl-[protein] + ADP + H(+)</text>
        <dbReference type="Rhea" id="RHEA:43384"/>
        <dbReference type="Rhea" id="RHEA-COMP:10532"/>
        <dbReference type="Rhea" id="RHEA-COMP:10533"/>
        <dbReference type="ChEBI" id="CHEBI:15378"/>
        <dbReference type="ChEBI" id="CHEBI:29965"/>
        <dbReference type="ChEBI" id="CHEBI:30616"/>
        <dbReference type="ChEBI" id="CHEBI:83226"/>
        <dbReference type="ChEBI" id="CHEBI:456216"/>
        <dbReference type="EC" id="2.7.14.1"/>
    </reaction>
</comment>
<evidence type="ECO:0000256" key="3">
    <source>
        <dbReference type="ARBA" id="ARBA00022777"/>
    </source>
</evidence>
<evidence type="ECO:0000256" key="6">
    <source>
        <dbReference type="PROSITE-ProRule" id="PRU00843"/>
    </source>
</evidence>
<keyword evidence="3 5" id="KW-0418">Kinase</keyword>
<evidence type="ECO:0000256" key="4">
    <source>
        <dbReference type="ARBA" id="ARBA00022840"/>
    </source>
</evidence>
<keyword evidence="2 5" id="KW-0547">Nucleotide-binding</keyword>
<protein>
    <recommendedName>
        <fullName evidence="5">Protein-arginine kinase</fullName>
        <ecNumber evidence="5">2.7.14.1</ecNumber>
    </recommendedName>
</protein>